<evidence type="ECO:0000313" key="3">
    <source>
        <dbReference type="EMBL" id="QHT67763.1"/>
    </source>
</evidence>
<feature type="domain" description="SMP-30/Gluconolactonase/LRE-like region" evidence="2">
    <location>
        <begin position="47"/>
        <end position="290"/>
    </location>
</feature>
<dbReference type="InterPro" id="IPR013658">
    <property type="entry name" value="SGL"/>
</dbReference>
<dbReference type="InterPro" id="IPR051262">
    <property type="entry name" value="SMP-30/CGR1_Lactonase"/>
</dbReference>
<dbReference type="PANTHER" id="PTHR47572">
    <property type="entry name" value="LIPOPROTEIN-RELATED"/>
    <property type="match status" value="1"/>
</dbReference>
<organism evidence="3 4">
    <name type="scientific">Rhodocytophaga rosea</name>
    <dbReference type="NCBI Taxonomy" id="2704465"/>
    <lineage>
        <taxon>Bacteria</taxon>
        <taxon>Pseudomonadati</taxon>
        <taxon>Bacteroidota</taxon>
        <taxon>Cytophagia</taxon>
        <taxon>Cytophagales</taxon>
        <taxon>Rhodocytophagaceae</taxon>
        <taxon>Rhodocytophaga</taxon>
    </lineage>
</organism>
<dbReference type="AlphaFoldDB" id="A0A6C0GJA1"/>
<dbReference type="SUPFAM" id="SSF63829">
    <property type="entry name" value="Calcium-dependent phosphotriesterase"/>
    <property type="match status" value="1"/>
</dbReference>
<protein>
    <submittedName>
        <fullName evidence="3">SMP-30/gluconolactonase/LRE family protein</fullName>
    </submittedName>
</protein>
<dbReference type="EMBL" id="CP048222">
    <property type="protein sequence ID" value="QHT67763.1"/>
    <property type="molecule type" value="Genomic_DNA"/>
</dbReference>
<keyword evidence="4" id="KW-1185">Reference proteome</keyword>
<dbReference type="KEGG" id="rhoz:GXP67_14530"/>
<proteinExistence type="predicted"/>
<dbReference type="Gene3D" id="2.120.10.30">
    <property type="entry name" value="TolB, C-terminal domain"/>
    <property type="match status" value="1"/>
</dbReference>
<dbReference type="GO" id="GO:0016787">
    <property type="term" value="F:hydrolase activity"/>
    <property type="evidence" value="ECO:0007669"/>
    <property type="project" value="UniProtKB-KW"/>
</dbReference>
<sequence>MRLLYKILPFLLLILVVSLMIHVYGQAAESIVAGNGKPQRISDQFKFTEGPAVDKQGNVFFTDQPNNKIWKYSTDGKLSVFMDKAGRSNGMYFDKKGNLITCADENSQLWSISPKGKVTVLLTDFGGKRLNGPNDLWIDPKEGIYFTDPYFQRDYWERKSPDPGIGGEKLYYLAKGSKEPVIADADLQKPNGLIGTPDGKYLYVADMGPKKIYKYEIALDGSLKNRQTFADDLSDGMTIDEKGNIYLAGRGVSIYNPEGKKIQQIEVPSGWTANVCFSGKNRDILFITASESVYILPMQVKGVK</sequence>
<gene>
    <name evidence="3" type="ORF">GXP67_14530</name>
</gene>
<dbReference type="RefSeq" id="WP_162443785.1">
    <property type="nucleotide sequence ID" value="NZ_CP048222.1"/>
</dbReference>
<dbReference type="InterPro" id="IPR011042">
    <property type="entry name" value="6-blade_b-propeller_TolB-like"/>
</dbReference>
<keyword evidence="1" id="KW-0378">Hydrolase</keyword>
<name>A0A6C0GJA1_9BACT</name>
<accession>A0A6C0GJA1</accession>
<evidence type="ECO:0000313" key="4">
    <source>
        <dbReference type="Proteomes" id="UP000480178"/>
    </source>
</evidence>
<evidence type="ECO:0000259" key="2">
    <source>
        <dbReference type="Pfam" id="PF08450"/>
    </source>
</evidence>
<reference evidence="3 4" key="1">
    <citation type="submission" date="2020-01" db="EMBL/GenBank/DDBJ databases">
        <authorList>
            <person name="Kim M.K."/>
        </authorList>
    </citation>
    <scope>NUCLEOTIDE SEQUENCE [LARGE SCALE GENOMIC DNA]</scope>
    <source>
        <strain evidence="3 4">172606-1</strain>
    </source>
</reference>
<evidence type="ECO:0000256" key="1">
    <source>
        <dbReference type="ARBA" id="ARBA00022801"/>
    </source>
</evidence>
<dbReference type="PANTHER" id="PTHR47572:SF4">
    <property type="entry name" value="LACTONASE DRP35"/>
    <property type="match status" value="1"/>
</dbReference>
<dbReference type="Pfam" id="PF08450">
    <property type="entry name" value="SGL"/>
    <property type="match status" value="1"/>
</dbReference>
<dbReference type="Proteomes" id="UP000480178">
    <property type="component" value="Chromosome"/>
</dbReference>